<dbReference type="RefSeq" id="WP_027850592.1">
    <property type="nucleotide sequence ID" value="NZ_BSOR01000008.1"/>
</dbReference>
<dbReference type="Gene3D" id="1.10.287.110">
    <property type="entry name" value="DnaJ domain"/>
    <property type="match status" value="1"/>
</dbReference>
<dbReference type="CDD" id="cd06257">
    <property type="entry name" value="DnaJ"/>
    <property type="match status" value="1"/>
</dbReference>
<sequence length="199" mass="22931">MTALQETRLFEDLIEVLRSFPEGVNEHTLLKALDEKGTIKLEPDTFSDNVKLFRTHFLLYNALYQLRDDLWQTAKGHLEITAVRLQLQAYIPGSPALQEHDPMRDYYLDMDMLEKTTQQDIETALNNFWKRLHEESVFSGGGLKAKALKTLGLHEGVSTKEIKLSYRRLAMLHHPDRGGDAEKLQTINEAMEVLRPLLK</sequence>
<dbReference type="InterPro" id="IPR036869">
    <property type="entry name" value="J_dom_sf"/>
</dbReference>
<protein>
    <recommendedName>
        <fullName evidence="2">J domain-containing protein</fullName>
    </recommendedName>
</protein>
<dbReference type="InterPro" id="IPR001623">
    <property type="entry name" value="DnaJ_domain"/>
</dbReference>
<comment type="caution">
    <text evidence="3">The sequence shown here is derived from an EMBL/GenBank/DDBJ whole genome shotgun (WGS) entry which is preliminary data.</text>
</comment>
<dbReference type="SMART" id="SM00271">
    <property type="entry name" value="DnaJ"/>
    <property type="match status" value="1"/>
</dbReference>
<reference evidence="4" key="1">
    <citation type="journal article" date="2019" name="Int. J. Syst. Evol. Microbiol.">
        <title>The Global Catalogue of Microorganisms (GCM) 10K type strain sequencing project: providing services to taxonomists for standard genome sequencing and annotation.</title>
        <authorList>
            <consortium name="The Broad Institute Genomics Platform"/>
            <consortium name="The Broad Institute Genome Sequencing Center for Infectious Disease"/>
            <person name="Wu L."/>
            <person name="Ma J."/>
        </authorList>
    </citation>
    <scope>NUCLEOTIDE SEQUENCE [LARGE SCALE GENOMIC DNA]</scope>
    <source>
        <strain evidence="4">NBRC 100033</strain>
    </source>
</reference>
<evidence type="ECO:0000256" key="1">
    <source>
        <dbReference type="ARBA" id="ARBA00023186"/>
    </source>
</evidence>
<name>A0ABQ5ZU72_9GAMM</name>
<feature type="domain" description="J" evidence="2">
    <location>
        <begin position="146"/>
        <end position="199"/>
    </location>
</feature>
<evidence type="ECO:0000259" key="2">
    <source>
        <dbReference type="PROSITE" id="PS50076"/>
    </source>
</evidence>
<dbReference type="SUPFAM" id="SSF46565">
    <property type="entry name" value="Chaperone J-domain"/>
    <property type="match status" value="1"/>
</dbReference>
<dbReference type="Pfam" id="PF00226">
    <property type="entry name" value="DnaJ"/>
    <property type="match status" value="1"/>
</dbReference>
<proteinExistence type="predicted"/>
<keyword evidence="4" id="KW-1185">Reference proteome</keyword>
<accession>A0ABQ5ZU72</accession>
<dbReference type="Proteomes" id="UP001156682">
    <property type="component" value="Unassembled WGS sequence"/>
</dbReference>
<gene>
    <name evidence="3" type="ORF">GCM10007878_04160</name>
</gene>
<organism evidence="3 4">
    <name type="scientific">Marinospirillum insulare</name>
    <dbReference type="NCBI Taxonomy" id="217169"/>
    <lineage>
        <taxon>Bacteria</taxon>
        <taxon>Pseudomonadati</taxon>
        <taxon>Pseudomonadota</taxon>
        <taxon>Gammaproteobacteria</taxon>
        <taxon>Oceanospirillales</taxon>
        <taxon>Oceanospirillaceae</taxon>
        <taxon>Marinospirillum</taxon>
    </lineage>
</organism>
<keyword evidence="1" id="KW-0143">Chaperone</keyword>
<dbReference type="Pfam" id="PF12339">
    <property type="entry name" value="DNAJ_related"/>
    <property type="match status" value="1"/>
</dbReference>
<evidence type="ECO:0000313" key="3">
    <source>
        <dbReference type="EMBL" id="GLR62981.1"/>
    </source>
</evidence>
<dbReference type="PROSITE" id="PS50076">
    <property type="entry name" value="DNAJ_2"/>
    <property type="match status" value="1"/>
</dbReference>
<evidence type="ECO:0000313" key="4">
    <source>
        <dbReference type="Proteomes" id="UP001156682"/>
    </source>
</evidence>
<dbReference type="InterPro" id="IPR021059">
    <property type="entry name" value="DnaJ-related_N"/>
</dbReference>
<dbReference type="EMBL" id="BSOR01000008">
    <property type="protein sequence ID" value="GLR62981.1"/>
    <property type="molecule type" value="Genomic_DNA"/>
</dbReference>